<feature type="signal peptide" evidence="2">
    <location>
        <begin position="1"/>
        <end position="20"/>
    </location>
</feature>
<dbReference type="EMBL" id="CAJFDH010000005">
    <property type="protein sequence ID" value="CAD5222969.1"/>
    <property type="molecule type" value="Genomic_DNA"/>
</dbReference>
<protein>
    <recommendedName>
        <fullName evidence="5">Peptidase A1 domain-containing protein</fullName>
    </recommendedName>
</protein>
<dbReference type="Proteomes" id="UP000783686">
    <property type="component" value="Unassembled WGS sequence"/>
</dbReference>
<keyword evidence="1" id="KW-1133">Transmembrane helix</keyword>
<evidence type="ECO:0000313" key="3">
    <source>
        <dbReference type="EMBL" id="CAD5222969.1"/>
    </source>
</evidence>
<dbReference type="SUPFAM" id="SSF50630">
    <property type="entry name" value="Acid proteases"/>
    <property type="match status" value="1"/>
</dbReference>
<comment type="caution">
    <text evidence="3">The sequence shown here is derived from an EMBL/GenBank/DDBJ whole genome shotgun (WGS) entry which is preliminary data.</text>
</comment>
<name>A0A811L5I0_9BILA</name>
<proteinExistence type="predicted"/>
<feature type="chain" id="PRO_5035681758" description="Peptidase A1 domain-containing protein" evidence="2">
    <location>
        <begin position="21"/>
        <end position="353"/>
    </location>
</feature>
<feature type="transmembrane region" description="Helical" evidence="1">
    <location>
        <begin position="332"/>
        <end position="350"/>
    </location>
</feature>
<evidence type="ECO:0000313" key="4">
    <source>
        <dbReference type="Proteomes" id="UP000614601"/>
    </source>
</evidence>
<evidence type="ECO:0000256" key="2">
    <source>
        <dbReference type="SAM" id="SignalP"/>
    </source>
</evidence>
<evidence type="ECO:0000256" key="1">
    <source>
        <dbReference type="SAM" id="Phobius"/>
    </source>
</evidence>
<reference evidence="3" key="1">
    <citation type="submission" date="2020-09" db="EMBL/GenBank/DDBJ databases">
        <authorList>
            <person name="Kikuchi T."/>
        </authorList>
    </citation>
    <scope>NUCLEOTIDE SEQUENCE</scope>
    <source>
        <strain evidence="3">SH1</strain>
    </source>
</reference>
<keyword evidence="1" id="KW-0812">Transmembrane</keyword>
<gene>
    <name evidence="3" type="ORF">BOKJ2_LOCUS9909</name>
</gene>
<dbReference type="EMBL" id="CAJFCW020000005">
    <property type="protein sequence ID" value="CAG9117082.1"/>
    <property type="molecule type" value="Genomic_DNA"/>
</dbReference>
<accession>A0A811L5I0</accession>
<evidence type="ECO:0008006" key="5">
    <source>
        <dbReference type="Google" id="ProtNLM"/>
    </source>
</evidence>
<dbReference type="InterPro" id="IPR021109">
    <property type="entry name" value="Peptidase_aspartic_dom_sf"/>
</dbReference>
<keyword evidence="1" id="KW-0472">Membrane</keyword>
<organism evidence="3 4">
    <name type="scientific">Bursaphelenchus okinawaensis</name>
    <dbReference type="NCBI Taxonomy" id="465554"/>
    <lineage>
        <taxon>Eukaryota</taxon>
        <taxon>Metazoa</taxon>
        <taxon>Ecdysozoa</taxon>
        <taxon>Nematoda</taxon>
        <taxon>Chromadorea</taxon>
        <taxon>Rhabditida</taxon>
        <taxon>Tylenchina</taxon>
        <taxon>Tylenchomorpha</taxon>
        <taxon>Aphelenchoidea</taxon>
        <taxon>Aphelenchoididae</taxon>
        <taxon>Bursaphelenchus</taxon>
    </lineage>
</organism>
<dbReference type="Proteomes" id="UP000614601">
    <property type="component" value="Unassembled WGS sequence"/>
</dbReference>
<keyword evidence="4" id="KW-1185">Reference proteome</keyword>
<dbReference type="AlphaFoldDB" id="A0A811L5I0"/>
<sequence length="353" mass="39774">MNQLLLFTFFIFTNLHIVGSVIYDAEKGTITAKFGDKVASDDIILEIQPLSNEVRVFGQECEKADSCTQQWHPTFDVEKNTAKKGKELTENGLKCTVYDDVTVKFGKAETKLTVGVYDGITDDAQILPHYSDGKFGIGLDSKILNELNFVKLVNTQNASSQFLVFVPKHPTRSKSVGKMEIGKNDEEACGKITLESVVKDSNGFSAWATDSKATFDDKTEDIKLFFSFTSTHKFSTSLIEKYFKNDNVNQEQYHEMKDITITLQNLNVTVPKDQLYKKDGQYYKKLFLPTNGEFDVELGNPVLKDYCVKLTKFEDASHNIVFQIGLGLRKNSASIIGYGSFVMFLMFYLVNAN</sequence>
<dbReference type="OrthoDB" id="10635335at2759"/>
<keyword evidence="2" id="KW-0732">Signal</keyword>